<proteinExistence type="predicted"/>
<reference evidence="1 2" key="1">
    <citation type="journal article" date="2018" name="Genome Biol. Evol.">
        <title>Multiple Roots of Fruiting Body Formation in Amoebozoa.</title>
        <authorList>
            <person name="Hillmann F."/>
            <person name="Forbes G."/>
            <person name="Novohradska S."/>
            <person name="Ferling I."/>
            <person name="Riege K."/>
            <person name="Groth M."/>
            <person name="Westermann M."/>
            <person name="Marz M."/>
            <person name="Spaller T."/>
            <person name="Winckler T."/>
            <person name="Schaap P."/>
            <person name="Glockner G."/>
        </authorList>
    </citation>
    <scope>NUCLEOTIDE SEQUENCE [LARGE SCALE GENOMIC DNA]</scope>
    <source>
        <strain evidence="1 2">Jena</strain>
    </source>
</reference>
<keyword evidence="2" id="KW-1185">Reference proteome</keyword>
<gene>
    <name evidence="1" type="ORF">PROFUN_01221</name>
</gene>
<dbReference type="EMBL" id="MDYQ01000003">
    <property type="protein sequence ID" value="PRP89358.1"/>
    <property type="molecule type" value="Genomic_DNA"/>
</dbReference>
<comment type="caution">
    <text evidence="1">The sequence shown here is derived from an EMBL/GenBank/DDBJ whole genome shotgun (WGS) entry which is preliminary data.</text>
</comment>
<protein>
    <submittedName>
        <fullName evidence="1">Uncharacterized protein</fullName>
    </submittedName>
</protein>
<sequence length="50" mass="5662">MGHVEPFRQDSQLYIFLNQKGPTKKQCNCTDHTVDVVVYGVVGRKDVPDV</sequence>
<dbReference type="Proteomes" id="UP000241769">
    <property type="component" value="Unassembled WGS sequence"/>
</dbReference>
<organism evidence="1 2">
    <name type="scientific">Planoprotostelium fungivorum</name>
    <dbReference type="NCBI Taxonomy" id="1890364"/>
    <lineage>
        <taxon>Eukaryota</taxon>
        <taxon>Amoebozoa</taxon>
        <taxon>Evosea</taxon>
        <taxon>Variosea</taxon>
        <taxon>Cavosteliida</taxon>
        <taxon>Cavosteliaceae</taxon>
        <taxon>Planoprotostelium</taxon>
    </lineage>
</organism>
<evidence type="ECO:0000313" key="1">
    <source>
        <dbReference type="EMBL" id="PRP89358.1"/>
    </source>
</evidence>
<dbReference type="InParanoid" id="A0A2P6NZK9"/>
<accession>A0A2P6NZK9</accession>
<evidence type="ECO:0000313" key="2">
    <source>
        <dbReference type="Proteomes" id="UP000241769"/>
    </source>
</evidence>
<name>A0A2P6NZK9_9EUKA</name>
<dbReference type="AlphaFoldDB" id="A0A2P6NZK9"/>